<evidence type="ECO:0000256" key="6">
    <source>
        <dbReference type="ARBA" id="ARBA00022963"/>
    </source>
</evidence>
<name>A0A3A3FF24_9BURK</name>
<evidence type="ECO:0000256" key="2">
    <source>
        <dbReference type="ARBA" id="ARBA00010358"/>
    </source>
</evidence>
<evidence type="ECO:0000256" key="12">
    <source>
        <dbReference type="ARBA" id="ARBA00031542"/>
    </source>
</evidence>
<evidence type="ECO:0000256" key="9">
    <source>
        <dbReference type="ARBA" id="ARBA00023136"/>
    </source>
</evidence>
<dbReference type="Proteomes" id="UP000265955">
    <property type="component" value="Unassembled WGS sequence"/>
</dbReference>
<keyword evidence="9" id="KW-0472">Membrane</keyword>
<evidence type="ECO:0000313" key="15">
    <source>
        <dbReference type="Proteomes" id="UP000265955"/>
    </source>
</evidence>
<keyword evidence="15" id="KW-1185">Reference proteome</keyword>
<sequence length="159" mass="17647">MKNRAMILVRMAAVLCAAVACSVRPLPDISVPEPTVGLPEAVGETMPPSRRLFDRVFILSGGLDTTELGQQLEQELARQLAPTKMAQSRALLEKYLQYKARMISIQTAIDGEQDVASLRTQLQTLRDLRYAIFNRSEIDACFPPTAPMNRSCLRALKSI</sequence>
<proteinExistence type="inferred from homology"/>
<keyword evidence="13" id="KW-0732">Signal</keyword>
<keyword evidence="4" id="KW-0997">Cell inner membrane</keyword>
<keyword evidence="10" id="KW-0143">Chaperone</keyword>
<evidence type="ECO:0000256" key="4">
    <source>
        <dbReference type="ARBA" id="ARBA00022519"/>
    </source>
</evidence>
<comment type="caution">
    <text evidence="14">The sequence shown here is derived from an EMBL/GenBank/DDBJ whole genome shotgun (WGS) entry which is preliminary data.</text>
</comment>
<feature type="chain" id="PRO_5017369862" description="Lipase helper protein" evidence="13">
    <location>
        <begin position="21"/>
        <end position="159"/>
    </location>
</feature>
<evidence type="ECO:0000256" key="3">
    <source>
        <dbReference type="ARBA" id="ARBA00022475"/>
    </source>
</evidence>
<evidence type="ECO:0000256" key="1">
    <source>
        <dbReference type="ARBA" id="ARBA00004383"/>
    </source>
</evidence>
<reference evidence="15" key="1">
    <citation type="submission" date="2018-09" db="EMBL/GenBank/DDBJ databases">
        <authorList>
            <person name="Zhu H."/>
        </authorList>
    </citation>
    <scope>NUCLEOTIDE SEQUENCE [LARGE SCALE GENOMIC DNA]</scope>
    <source>
        <strain evidence="15">K1R23-30</strain>
    </source>
</reference>
<dbReference type="GO" id="GO:0016042">
    <property type="term" value="P:lipid catabolic process"/>
    <property type="evidence" value="ECO:0007669"/>
    <property type="project" value="UniProtKB-KW"/>
</dbReference>
<dbReference type="InterPro" id="IPR004961">
    <property type="entry name" value="Lipase_chaperone"/>
</dbReference>
<evidence type="ECO:0000256" key="7">
    <source>
        <dbReference type="ARBA" id="ARBA00022989"/>
    </source>
</evidence>
<dbReference type="EMBL" id="QYUO01000003">
    <property type="protein sequence ID" value="RJF91936.1"/>
    <property type="molecule type" value="Genomic_DNA"/>
</dbReference>
<dbReference type="PROSITE" id="PS51257">
    <property type="entry name" value="PROKAR_LIPOPROTEIN"/>
    <property type="match status" value="1"/>
</dbReference>
<dbReference type="Pfam" id="PF03280">
    <property type="entry name" value="Lipase_chap"/>
    <property type="match status" value="1"/>
</dbReference>
<feature type="signal peptide" evidence="13">
    <location>
        <begin position="1"/>
        <end position="20"/>
    </location>
</feature>
<dbReference type="GO" id="GO:0006457">
    <property type="term" value="P:protein folding"/>
    <property type="evidence" value="ECO:0007669"/>
    <property type="project" value="InterPro"/>
</dbReference>
<gene>
    <name evidence="14" type="ORF">D3871_25025</name>
</gene>
<evidence type="ECO:0000256" key="10">
    <source>
        <dbReference type="ARBA" id="ARBA00023186"/>
    </source>
</evidence>
<dbReference type="GO" id="GO:0051082">
    <property type="term" value="F:unfolded protein binding"/>
    <property type="evidence" value="ECO:0007669"/>
    <property type="project" value="InterPro"/>
</dbReference>
<protein>
    <recommendedName>
        <fullName evidence="11">Lipase helper protein</fullName>
    </recommendedName>
    <alternativeName>
        <fullName evidence="12">Lipase modulator</fullName>
    </alternativeName>
</protein>
<keyword evidence="7" id="KW-1133">Transmembrane helix</keyword>
<dbReference type="SUPFAM" id="SSF158855">
    <property type="entry name" value="Lipase chaperone-like"/>
    <property type="match status" value="1"/>
</dbReference>
<dbReference type="RefSeq" id="WP_119771834.1">
    <property type="nucleotide sequence ID" value="NZ_QYUO01000003.1"/>
</dbReference>
<keyword evidence="8" id="KW-0443">Lipid metabolism</keyword>
<keyword evidence="5" id="KW-0812">Transmembrane</keyword>
<dbReference type="GO" id="GO:0005886">
    <property type="term" value="C:plasma membrane"/>
    <property type="evidence" value="ECO:0007669"/>
    <property type="project" value="UniProtKB-SubCell"/>
</dbReference>
<organism evidence="14 15">
    <name type="scientific">Noviherbaspirillum saxi</name>
    <dbReference type="NCBI Taxonomy" id="2320863"/>
    <lineage>
        <taxon>Bacteria</taxon>
        <taxon>Pseudomonadati</taxon>
        <taxon>Pseudomonadota</taxon>
        <taxon>Betaproteobacteria</taxon>
        <taxon>Burkholderiales</taxon>
        <taxon>Oxalobacteraceae</taxon>
        <taxon>Noviherbaspirillum</taxon>
    </lineage>
</organism>
<comment type="subcellular location">
    <subcellularLocation>
        <location evidence="1">Cell inner membrane</location>
        <topology evidence="1">Single-pass membrane protein</topology>
        <orientation evidence="1">Periplasmic side</orientation>
    </subcellularLocation>
</comment>
<evidence type="ECO:0000256" key="5">
    <source>
        <dbReference type="ARBA" id="ARBA00022692"/>
    </source>
</evidence>
<comment type="similarity">
    <text evidence="2">Belongs to the lipase chaperone family.</text>
</comment>
<accession>A0A3A3FF24</accession>
<evidence type="ECO:0000256" key="8">
    <source>
        <dbReference type="ARBA" id="ARBA00023098"/>
    </source>
</evidence>
<keyword evidence="3" id="KW-1003">Cell membrane</keyword>
<evidence type="ECO:0000313" key="14">
    <source>
        <dbReference type="EMBL" id="RJF91936.1"/>
    </source>
</evidence>
<evidence type="ECO:0000256" key="11">
    <source>
        <dbReference type="ARBA" id="ARBA00030948"/>
    </source>
</evidence>
<dbReference type="AlphaFoldDB" id="A0A3A3FF24"/>
<evidence type="ECO:0000256" key="13">
    <source>
        <dbReference type="SAM" id="SignalP"/>
    </source>
</evidence>
<keyword evidence="6" id="KW-0442">Lipid degradation</keyword>